<keyword evidence="9" id="KW-1185">Reference proteome</keyword>
<keyword evidence="5 7" id="KW-0333">Golgi apparatus</keyword>
<comment type="subunit">
    <text evidence="7">Part of the multisubunit transport protein particle (TRAPP) complex.</text>
</comment>
<dbReference type="OrthoDB" id="246406at2759"/>
<evidence type="ECO:0000313" key="8">
    <source>
        <dbReference type="EMBL" id="PRW45237.1"/>
    </source>
</evidence>
<keyword evidence="2 7" id="KW-0813">Transport</keyword>
<dbReference type="GO" id="GO:0030008">
    <property type="term" value="C:TRAPP complex"/>
    <property type="evidence" value="ECO:0007669"/>
    <property type="project" value="UniProtKB-UniRule"/>
</dbReference>
<dbReference type="Pfam" id="PF04099">
    <property type="entry name" value="Sybindin"/>
    <property type="match status" value="1"/>
</dbReference>
<gene>
    <name evidence="8" type="ORF">C2E21_6162</name>
</gene>
<dbReference type="STRING" id="3076.A0A2P6TLR8"/>
<dbReference type="InterPro" id="IPR011012">
    <property type="entry name" value="Longin-like_dom_sf"/>
</dbReference>
<dbReference type="EMBL" id="LHPG02000012">
    <property type="protein sequence ID" value="PRW45237.1"/>
    <property type="molecule type" value="Genomic_DNA"/>
</dbReference>
<protein>
    <recommendedName>
        <fullName evidence="7">Trafficking protein particle complex subunit</fullName>
    </recommendedName>
</protein>
<comment type="similarity">
    <text evidence="6">Belongs to the TRAPP small subunits family. TRAPPC4 subfamily.</text>
</comment>
<dbReference type="SMART" id="SM01399">
    <property type="entry name" value="Sybindin"/>
    <property type="match status" value="1"/>
</dbReference>
<evidence type="ECO:0000256" key="3">
    <source>
        <dbReference type="ARBA" id="ARBA00022824"/>
    </source>
</evidence>
<evidence type="ECO:0000256" key="5">
    <source>
        <dbReference type="ARBA" id="ARBA00023034"/>
    </source>
</evidence>
<proteinExistence type="inferred from homology"/>
<dbReference type="PANTHER" id="PTHR23249:SF15">
    <property type="entry name" value="TRAFFICKING PROTEIN PARTICLE COMPLEX SUBUNIT 4"/>
    <property type="match status" value="1"/>
</dbReference>
<accession>A0A2P6TLR8</accession>
<reference evidence="8 9" key="1">
    <citation type="journal article" date="2018" name="Plant J.">
        <title>Genome sequences of Chlorella sorokiniana UTEX 1602 and Micractinium conductrix SAG 241.80: implications to maltose excretion by a green alga.</title>
        <authorList>
            <person name="Arriola M.B."/>
            <person name="Velmurugan N."/>
            <person name="Zhang Y."/>
            <person name="Plunkett M.H."/>
            <person name="Hondzo H."/>
            <person name="Barney B.M."/>
        </authorList>
    </citation>
    <scope>NUCLEOTIDE SEQUENCE [LARGE SCALE GENOMIC DNA]</scope>
    <source>
        <strain evidence="9">UTEX 1602</strain>
    </source>
</reference>
<organism evidence="8 9">
    <name type="scientific">Chlorella sorokiniana</name>
    <name type="common">Freshwater green alga</name>
    <dbReference type="NCBI Taxonomy" id="3076"/>
    <lineage>
        <taxon>Eukaryota</taxon>
        <taxon>Viridiplantae</taxon>
        <taxon>Chlorophyta</taxon>
        <taxon>core chlorophytes</taxon>
        <taxon>Trebouxiophyceae</taxon>
        <taxon>Chlorellales</taxon>
        <taxon>Chlorellaceae</taxon>
        <taxon>Chlorella clade</taxon>
        <taxon>Chlorella</taxon>
    </lineage>
</organism>
<dbReference type="PANTHER" id="PTHR23249">
    <property type="entry name" value="TRAFFICKING PROTEIN PARTICLE COMPLEX SUBUNIT"/>
    <property type="match status" value="1"/>
</dbReference>
<sequence>MPGIYSLWIVGRNGGLLYSRDFVQLPPIEFNDKLRLASSWFGMCGISAQLSPMPDSSGIQLLQADTFDLHSFHTLTGTTFMLLAEPQTPDAAELLRTTVYELYCDYVLKNPFHEMDQVIKSELFDQNVVALLQATNRRWGVGLPPQ</sequence>
<name>A0A2P6TLR8_CHLSO</name>
<keyword evidence="4 7" id="KW-0931">ER-Golgi transport</keyword>
<dbReference type="InterPro" id="IPR007233">
    <property type="entry name" value="TRAPPC"/>
</dbReference>
<evidence type="ECO:0000313" key="9">
    <source>
        <dbReference type="Proteomes" id="UP000239899"/>
    </source>
</evidence>
<dbReference type="CDD" id="cd14856">
    <property type="entry name" value="TRAPPC4_synbindin"/>
    <property type="match status" value="1"/>
</dbReference>
<evidence type="ECO:0000256" key="1">
    <source>
        <dbReference type="ARBA" id="ARBA00004555"/>
    </source>
</evidence>
<dbReference type="AlphaFoldDB" id="A0A2P6TLR8"/>
<dbReference type="Proteomes" id="UP000239899">
    <property type="component" value="Unassembled WGS sequence"/>
</dbReference>
<dbReference type="GO" id="GO:0005794">
    <property type="term" value="C:Golgi apparatus"/>
    <property type="evidence" value="ECO:0007669"/>
    <property type="project" value="UniProtKB-SubCell"/>
</dbReference>
<dbReference type="GO" id="GO:0006888">
    <property type="term" value="P:endoplasmic reticulum to Golgi vesicle-mediated transport"/>
    <property type="evidence" value="ECO:0007669"/>
    <property type="project" value="UniProtKB-UniRule"/>
</dbReference>
<evidence type="ECO:0000256" key="4">
    <source>
        <dbReference type="ARBA" id="ARBA00022892"/>
    </source>
</evidence>
<comment type="subcellular location">
    <subcellularLocation>
        <location evidence="7">Endoplasmic reticulum</location>
    </subcellularLocation>
    <subcellularLocation>
        <location evidence="7">Golgi apparatus</location>
        <location evidence="7">cis-Golgi network</location>
    </subcellularLocation>
    <subcellularLocation>
        <location evidence="1">Golgi apparatus</location>
    </subcellularLocation>
</comment>
<evidence type="ECO:0000256" key="7">
    <source>
        <dbReference type="RuleBase" id="RU366065"/>
    </source>
</evidence>
<dbReference type="Gene3D" id="3.30.450.70">
    <property type="match status" value="1"/>
</dbReference>
<dbReference type="SUPFAM" id="SSF64356">
    <property type="entry name" value="SNARE-like"/>
    <property type="match status" value="1"/>
</dbReference>
<evidence type="ECO:0000256" key="6">
    <source>
        <dbReference type="ARBA" id="ARBA00038179"/>
    </source>
</evidence>
<dbReference type="GO" id="GO:0005783">
    <property type="term" value="C:endoplasmic reticulum"/>
    <property type="evidence" value="ECO:0007669"/>
    <property type="project" value="UniProtKB-SubCell"/>
</dbReference>
<evidence type="ECO:0000256" key="2">
    <source>
        <dbReference type="ARBA" id="ARBA00022448"/>
    </source>
</evidence>
<comment type="caution">
    <text evidence="8">The sequence shown here is derived from an EMBL/GenBank/DDBJ whole genome shotgun (WGS) entry which is preliminary data.</text>
</comment>
<keyword evidence="3 7" id="KW-0256">Endoplasmic reticulum</keyword>